<dbReference type="SUPFAM" id="SSF54631">
    <property type="entry name" value="CBS-domain pair"/>
    <property type="match status" value="1"/>
</dbReference>
<feature type="domain" description="CBS" evidence="3">
    <location>
        <begin position="7"/>
        <end position="65"/>
    </location>
</feature>
<gene>
    <name evidence="5" type="ORF">EJN90_08305</name>
</gene>
<dbReference type="PANTHER" id="PTHR43080:SF2">
    <property type="entry name" value="CBS DOMAIN-CONTAINING PROTEIN"/>
    <property type="match status" value="1"/>
</dbReference>
<dbReference type="CDD" id="cd04584">
    <property type="entry name" value="CBS_pair_AcuB_like"/>
    <property type="match status" value="1"/>
</dbReference>
<dbReference type="EMBL" id="CP034465">
    <property type="protein sequence ID" value="AZP04634.1"/>
    <property type="molecule type" value="Genomic_DNA"/>
</dbReference>
<dbReference type="PROSITE" id="PS51671">
    <property type="entry name" value="ACT"/>
    <property type="match status" value="1"/>
</dbReference>
<evidence type="ECO:0000256" key="1">
    <source>
        <dbReference type="ARBA" id="ARBA00023122"/>
    </source>
</evidence>
<dbReference type="AlphaFoldDB" id="A0A3S9HBC3"/>
<name>A0A3S9HBC3_9LACT</name>
<dbReference type="PROSITE" id="PS51371">
    <property type="entry name" value="CBS"/>
    <property type="match status" value="2"/>
</dbReference>
<dbReference type="Gene3D" id="3.10.580.10">
    <property type="entry name" value="CBS-domain"/>
    <property type="match status" value="1"/>
</dbReference>
<evidence type="ECO:0000259" key="4">
    <source>
        <dbReference type="PROSITE" id="PS51671"/>
    </source>
</evidence>
<keyword evidence="6" id="KW-1185">Reference proteome</keyword>
<sequence>MDVNSYMSKELITIAPNTKILDALDLMKEHNIHRLPVVEGGQMIGLITEGVISRNTPSTMTSLDMHEVNYLLNKTAVSDIMEKKVITIHKEALLEEAAIKMRQNDIGVLPVVENDSQLVGIITEKDIFDAFIDVLGFYTPGVRVVINIHEDRKGVLEEVTNFFYESEMSIQQVAVYRKTGMIQVIIQVDSNDVEKIKSSLEEKGYEVGSILYKEPSNIE</sequence>
<dbReference type="SUPFAM" id="SSF55021">
    <property type="entry name" value="ACT-like"/>
    <property type="match status" value="1"/>
</dbReference>
<dbReference type="InterPro" id="IPR045865">
    <property type="entry name" value="ACT-like_dom_sf"/>
</dbReference>
<dbReference type="RefSeq" id="WP_126110236.1">
    <property type="nucleotide sequence ID" value="NZ_CP034465.1"/>
</dbReference>
<dbReference type="Proteomes" id="UP000273326">
    <property type="component" value="Chromosome"/>
</dbReference>
<evidence type="ECO:0000256" key="2">
    <source>
        <dbReference type="PROSITE-ProRule" id="PRU00703"/>
    </source>
</evidence>
<dbReference type="InterPro" id="IPR051257">
    <property type="entry name" value="Diverse_CBS-Domain"/>
</dbReference>
<dbReference type="InterPro" id="IPR002912">
    <property type="entry name" value="ACT_dom"/>
</dbReference>
<dbReference type="SMART" id="SM00116">
    <property type="entry name" value="CBS"/>
    <property type="match status" value="2"/>
</dbReference>
<dbReference type="InterPro" id="IPR000644">
    <property type="entry name" value="CBS_dom"/>
</dbReference>
<accession>A0A3S9HBC3</accession>
<dbReference type="KEGG" id="jeh:EJN90_08305"/>
<organism evidence="5 6">
    <name type="scientific">Jeotgalibaca ciconiae</name>
    <dbReference type="NCBI Taxonomy" id="2496265"/>
    <lineage>
        <taxon>Bacteria</taxon>
        <taxon>Bacillati</taxon>
        <taxon>Bacillota</taxon>
        <taxon>Bacilli</taxon>
        <taxon>Lactobacillales</taxon>
        <taxon>Carnobacteriaceae</taxon>
        <taxon>Jeotgalibaca</taxon>
    </lineage>
</organism>
<feature type="domain" description="ACT" evidence="4">
    <location>
        <begin position="144"/>
        <end position="215"/>
    </location>
</feature>
<evidence type="ECO:0000313" key="5">
    <source>
        <dbReference type="EMBL" id="AZP04634.1"/>
    </source>
</evidence>
<feature type="domain" description="CBS" evidence="3">
    <location>
        <begin position="81"/>
        <end position="137"/>
    </location>
</feature>
<keyword evidence="1 2" id="KW-0129">CBS domain</keyword>
<protein>
    <submittedName>
        <fullName evidence="5">CBS domain-containing protein</fullName>
    </submittedName>
</protein>
<reference evidence="6" key="1">
    <citation type="submission" date="2018-12" db="EMBL/GenBank/DDBJ databases">
        <title>Complete genome sequencing of Jeotgalibaca sp. H21T32.</title>
        <authorList>
            <person name="Bae J.-W."/>
            <person name="Lee S.-Y."/>
        </authorList>
    </citation>
    <scope>NUCLEOTIDE SEQUENCE [LARGE SCALE GENOMIC DNA]</scope>
    <source>
        <strain evidence="6">H21T32</strain>
    </source>
</reference>
<dbReference type="Pfam" id="PF00571">
    <property type="entry name" value="CBS"/>
    <property type="match status" value="2"/>
</dbReference>
<evidence type="ECO:0000313" key="6">
    <source>
        <dbReference type="Proteomes" id="UP000273326"/>
    </source>
</evidence>
<dbReference type="OrthoDB" id="9802114at2"/>
<dbReference type="InterPro" id="IPR046342">
    <property type="entry name" value="CBS_dom_sf"/>
</dbReference>
<dbReference type="PANTHER" id="PTHR43080">
    <property type="entry name" value="CBS DOMAIN-CONTAINING PROTEIN CBSX3, MITOCHONDRIAL"/>
    <property type="match status" value="1"/>
</dbReference>
<evidence type="ECO:0000259" key="3">
    <source>
        <dbReference type="PROSITE" id="PS51371"/>
    </source>
</evidence>
<proteinExistence type="predicted"/>